<organism evidence="1 2">
    <name type="scientific">Rhododendron simsii</name>
    <name type="common">Sims's rhododendron</name>
    <dbReference type="NCBI Taxonomy" id="118357"/>
    <lineage>
        <taxon>Eukaryota</taxon>
        <taxon>Viridiplantae</taxon>
        <taxon>Streptophyta</taxon>
        <taxon>Embryophyta</taxon>
        <taxon>Tracheophyta</taxon>
        <taxon>Spermatophyta</taxon>
        <taxon>Magnoliopsida</taxon>
        <taxon>eudicotyledons</taxon>
        <taxon>Gunneridae</taxon>
        <taxon>Pentapetalae</taxon>
        <taxon>asterids</taxon>
        <taxon>Ericales</taxon>
        <taxon>Ericaceae</taxon>
        <taxon>Ericoideae</taxon>
        <taxon>Rhodoreae</taxon>
        <taxon>Rhododendron</taxon>
    </lineage>
</organism>
<dbReference type="OrthoDB" id="3797628at2759"/>
<name>A0A834GBS2_RHOSS</name>
<dbReference type="GO" id="GO:0044614">
    <property type="term" value="C:nuclear pore cytoplasmic filaments"/>
    <property type="evidence" value="ECO:0007669"/>
    <property type="project" value="TreeGrafter"/>
</dbReference>
<evidence type="ECO:0000313" key="2">
    <source>
        <dbReference type="Proteomes" id="UP000626092"/>
    </source>
</evidence>
<gene>
    <name evidence="1" type="ORF">RHSIM_Rhsim11G0111000</name>
</gene>
<dbReference type="GO" id="GO:0003723">
    <property type="term" value="F:RNA binding"/>
    <property type="evidence" value="ECO:0007669"/>
    <property type="project" value="TreeGrafter"/>
</dbReference>
<dbReference type="GO" id="GO:0000973">
    <property type="term" value="P:post-transcriptional tethering of RNA polymerase II gene DNA at nuclear periphery"/>
    <property type="evidence" value="ECO:0007669"/>
    <property type="project" value="TreeGrafter"/>
</dbReference>
<dbReference type="InterPro" id="IPR037665">
    <property type="entry name" value="Nucleoporin_S59-like"/>
</dbReference>
<dbReference type="GO" id="GO:0006606">
    <property type="term" value="P:protein import into nucleus"/>
    <property type="evidence" value="ECO:0007669"/>
    <property type="project" value="TreeGrafter"/>
</dbReference>
<dbReference type="Gene3D" id="1.10.10.2360">
    <property type="match status" value="2"/>
</dbReference>
<dbReference type="PANTHER" id="PTHR23198">
    <property type="entry name" value="NUCLEOPORIN"/>
    <property type="match status" value="1"/>
</dbReference>
<dbReference type="PANTHER" id="PTHR23198:SF32">
    <property type="entry name" value="NUCLEOPORIN AUTOPEPTIDASE"/>
    <property type="match status" value="1"/>
</dbReference>
<dbReference type="GO" id="GO:0034398">
    <property type="term" value="P:telomere tethering at nuclear periphery"/>
    <property type="evidence" value="ECO:0007669"/>
    <property type="project" value="TreeGrafter"/>
</dbReference>
<accession>A0A834GBS2</accession>
<keyword evidence="2" id="KW-1185">Reference proteome</keyword>
<dbReference type="EMBL" id="WJXA01000011">
    <property type="protein sequence ID" value="KAF7126960.1"/>
    <property type="molecule type" value="Genomic_DNA"/>
</dbReference>
<protein>
    <submittedName>
        <fullName evidence="1">Uncharacterized protein</fullName>
    </submittedName>
</protein>
<dbReference type="AlphaFoldDB" id="A0A834GBS2"/>
<dbReference type="Proteomes" id="UP000626092">
    <property type="component" value="Unassembled WGS sequence"/>
</dbReference>
<evidence type="ECO:0000313" key="1">
    <source>
        <dbReference type="EMBL" id="KAF7126960.1"/>
    </source>
</evidence>
<sequence length="890" mass="90432">MVIVGDRAVPMTSTFGSTHFRPSAFGSQCGGSRVAGYSKTAEVVDVGKMGSTGPQQLESISAMPVYKDKSPEQLRWEDYKSGDKGGPNTMRQFVGGIGFGAWAMRPNLFSASCLSAKSASNPFSSSTPANIFASKTGTSASEGFGESNTPAFSSCSPFGHSSSIPFSSDFGASTAPAPSSTPFQASAWPFATKSSSTPMPSGKPSASGLFGPNRSEPSLCTSSLPTFGPTPAVFSSSGSFSANCCGTSTQPIFGANNKSSEFFGGKPISSMSSHFGSVPPNFVSPSLFGQATAQVPVSQSVAPSFGISGGRCCICPSNMSNTAFTGNGSAGNLFSSTQFEFPPNLCGFGPFGHATTSSPSPFKPMQTVPCTGVPIGDFGQSVHGTGVPVGNFGQSVPGFNGFLGIAFLPCWIAFGQPVASPPGWVASAQQPQPIAAPVTCNNPFHREVAGALTPTYGSTNFGPSAFASKCGGSRVEAYKATADLVDFGKLNSISAMPIYLDKSPEEIRLEDYQSGDKGGPTLRMGSVHTAPSCFSSSTPSNLFASQKPTFTCQKFGVPTTPIFGSSGFAAPSGECQFGQSFATPFSSTSANLFGCQTPVFNSADLASSTPFGPRPFGQPSANPFSSSTSTNSFAASQTPSFASAAFGASTTTPLASSVFAAPSSSSPFGLSVNPFSSAPSNTFPPKTSSVGSSGFGESTACPFTIAPSTLWGFGTASGFGSGANGSAPSLMESSSPTFGSSPSVCSSSFTFGTSSQPVSGSHSYPLFGTLNSSVSSLFGSVAPNSVSPSSSGPVTAQSLFQTKCHPSFQKTYPFSGQSNIPLTPSFIPSFGALNISSTASTGNGSEGNLCSSPSSTAGFDPTTGMALIGMPSGHQVLQIVDFEDIGRAQH</sequence>
<dbReference type="GO" id="GO:0017056">
    <property type="term" value="F:structural constituent of nuclear pore"/>
    <property type="evidence" value="ECO:0007669"/>
    <property type="project" value="TreeGrafter"/>
</dbReference>
<reference evidence="1" key="1">
    <citation type="submission" date="2019-11" db="EMBL/GenBank/DDBJ databases">
        <authorList>
            <person name="Liu Y."/>
            <person name="Hou J."/>
            <person name="Li T.-Q."/>
            <person name="Guan C.-H."/>
            <person name="Wu X."/>
            <person name="Wu H.-Z."/>
            <person name="Ling F."/>
            <person name="Zhang R."/>
            <person name="Shi X.-G."/>
            <person name="Ren J.-P."/>
            <person name="Chen E.-F."/>
            <person name="Sun J.-M."/>
        </authorList>
    </citation>
    <scope>NUCLEOTIDE SEQUENCE</scope>
    <source>
        <strain evidence="1">Adult_tree_wgs_1</strain>
        <tissue evidence="1">Leaves</tissue>
    </source>
</reference>
<comment type="caution">
    <text evidence="1">The sequence shown here is derived from an EMBL/GenBank/DDBJ whole genome shotgun (WGS) entry which is preliminary data.</text>
</comment>
<dbReference type="GO" id="GO:0006405">
    <property type="term" value="P:RNA export from nucleus"/>
    <property type="evidence" value="ECO:0007669"/>
    <property type="project" value="TreeGrafter"/>
</dbReference>
<dbReference type="GO" id="GO:0008139">
    <property type="term" value="F:nuclear localization sequence binding"/>
    <property type="evidence" value="ECO:0007669"/>
    <property type="project" value="TreeGrafter"/>
</dbReference>
<proteinExistence type="predicted"/>